<feature type="transmembrane region" description="Helical" evidence="1">
    <location>
        <begin position="259"/>
        <end position="275"/>
    </location>
</feature>
<feature type="transmembrane region" description="Helical" evidence="1">
    <location>
        <begin position="287"/>
        <end position="308"/>
    </location>
</feature>
<comment type="caution">
    <text evidence="2">The sequence shown here is derived from an EMBL/GenBank/DDBJ whole genome shotgun (WGS) entry which is preliminary data.</text>
</comment>
<evidence type="ECO:0000313" key="2">
    <source>
        <dbReference type="EMBL" id="GAD17331.1"/>
    </source>
</evidence>
<evidence type="ECO:0000313" key="3">
    <source>
        <dbReference type="Proteomes" id="UP000016361"/>
    </source>
</evidence>
<accession>S4NNA9</accession>
<keyword evidence="1" id="KW-0472">Membrane</keyword>
<dbReference type="eggNOG" id="COG5305">
    <property type="taxonomic scope" value="Bacteria"/>
</dbReference>
<dbReference type="PATRIC" id="fig|1423780.4.peg.143"/>
<dbReference type="RefSeq" id="WP_020281771.1">
    <property type="nucleotide sequence ID" value="NZ_AZED01000008.1"/>
</dbReference>
<feature type="transmembrane region" description="Helical" evidence="1">
    <location>
        <begin position="162"/>
        <end position="183"/>
    </location>
</feature>
<proteinExistence type="predicted"/>
<feature type="transmembrane region" description="Helical" evidence="1">
    <location>
        <begin position="190"/>
        <end position="207"/>
    </location>
</feature>
<keyword evidence="3" id="KW-1185">Reference proteome</keyword>
<feature type="transmembrane region" description="Helical" evidence="1">
    <location>
        <begin position="213"/>
        <end position="230"/>
    </location>
</feature>
<feature type="transmembrane region" description="Helical" evidence="1">
    <location>
        <begin position="498"/>
        <end position="516"/>
    </location>
</feature>
<protein>
    <submittedName>
        <fullName evidence="2">Integral membrane protein</fullName>
    </submittedName>
</protein>
<dbReference type="STRING" id="1423780.FD05_GL000144"/>
<evidence type="ECO:0000256" key="1">
    <source>
        <dbReference type="SAM" id="Phobius"/>
    </source>
</evidence>
<feature type="transmembrane region" description="Helical" evidence="1">
    <location>
        <begin position="78"/>
        <end position="97"/>
    </location>
</feature>
<sequence length="536" mass="61666">MIVKQPKLIKITYFCVTVLAIIATGWLLAGTVTGYYKFPYDTFHANTNQLIGAIFGSLIFLMLLWYSAKWFATRFTGWLLLFLSVMSIPKIIMIYSFRLNLISDMWSYNVLGGSRANGDSWQWLYHVRALDLDSIFPHVIHIGNFYHYLYKVVVNSPKVVQWFNIGISVLSAILILNIVSYFFNRQTGMFAALTFFFLPTWYIYTTLLGAEPVWLFALLMSMSLLNRLVTYRSLKDRHFWIDAGWIVVALYFAQNIRPLSMVIVIAYGLFVWFKFKEPLKRHEHPKAVWVPRIGILAVVLVFFGLTQIEPKVDQFVYGVPIAKSSIGQEYTLATGTTIKTGGMWSSKLVKKLEKYNHDQTLTPAQKFAGFDQVLKKQLKANTEALTKNGKWKDFLFRKNEILMQPDYGPVLFWNNTRKPNYMWEDLTPFEIGTLTNLVTGFQIAVLILVLIGMLPQLVSRMDDLSGIHEKNGVFVNEIVMIGMTLIFMAVEVQSRYQVAFYIPWMMISSLGMSYVVPNFSLKEKPSHSEIPVSVKN</sequence>
<name>S4NNA9_9LACO</name>
<dbReference type="EMBL" id="BASH01000006">
    <property type="protein sequence ID" value="GAD17331.1"/>
    <property type="molecule type" value="Genomic_DNA"/>
</dbReference>
<feature type="transmembrane region" description="Helical" evidence="1">
    <location>
        <begin position="473"/>
        <end position="492"/>
    </location>
</feature>
<keyword evidence="1" id="KW-1133">Transmembrane helix</keyword>
<feature type="transmembrane region" description="Helical" evidence="1">
    <location>
        <begin position="48"/>
        <end position="66"/>
    </location>
</feature>
<organism evidence="2 3">
    <name type="scientific">Lentilactobacillus otakiensis DSM 19908 = JCM 15040</name>
    <dbReference type="NCBI Taxonomy" id="1423780"/>
    <lineage>
        <taxon>Bacteria</taxon>
        <taxon>Bacillati</taxon>
        <taxon>Bacillota</taxon>
        <taxon>Bacilli</taxon>
        <taxon>Lactobacillales</taxon>
        <taxon>Lactobacillaceae</taxon>
        <taxon>Lentilactobacillus</taxon>
    </lineage>
</organism>
<feature type="transmembrane region" description="Helical" evidence="1">
    <location>
        <begin position="431"/>
        <end position="452"/>
    </location>
</feature>
<keyword evidence="1" id="KW-0812">Transmembrane</keyword>
<dbReference type="Proteomes" id="UP000016361">
    <property type="component" value="Unassembled WGS sequence"/>
</dbReference>
<reference evidence="3" key="1">
    <citation type="journal article" date="2013" name="Genome Announc.">
        <title>Draft Genome Sequence of D-Branched-Chain Amino Acid Producer Lactobacillus otakiensis JCM 15040T, Isolated from a Traditional Japanese Pickle.</title>
        <authorList>
            <person name="Doi K."/>
            <person name="Mori K."/>
            <person name="Mutaguchi Y."/>
            <person name="Tashiro K."/>
            <person name="Fujino Y."/>
            <person name="Ohmori T."/>
            <person name="Kuhara S."/>
            <person name="Ohshima T."/>
        </authorList>
    </citation>
    <scope>NUCLEOTIDE SEQUENCE [LARGE SCALE GENOMIC DNA]</scope>
    <source>
        <strain evidence="3">JCM 15040</strain>
    </source>
</reference>
<gene>
    <name evidence="2" type="ORF">LOT_1869</name>
</gene>
<dbReference type="AlphaFoldDB" id="S4NNA9"/>
<dbReference type="GeneID" id="301049031"/>
<feature type="transmembrane region" description="Helical" evidence="1">
    <location>
        <begin position="12"/>
        <end position="36"/>
    </location>
</feature>